<sequence length="234" mass="27192">MRQMLSYCPALRILNCQIPMATRFVYVDNAARVTQPVSPRELNNVFEPVRQILRQLTLLEYRYNVPYDGSHMDLSNFPVLTDLNIASCCVLPPGGPCEERNAFHNLLPPNLRYLRLEFSQASGIFYHHQEGDAFRYQDPNAIPRERYIWICELIQHKSVSFPRLEAVEMKDPPGNIGPWCWLKCPWSVSKDVVQVCADFDVKLEVELSYPNPDSGKKWGQDKVYKRRAQFLWGI</sequence>
<gene>
    <name evidence="1" type="ORF">BDW02DRAFT_416254</name>
</gene>
<protein>
    <submittedName>
        <fullName evidence="1">Uncharacterized protein</fullName>
    </submittedName>
</protein>
<dbReference type="AlphaFoldDB" id="A0A6A5K628"/>
<proteinExistence type="predicted"/>
<dbReference type="EMBL" id="ML975333">
    <property type="protein sequence ID" value="KAF1832678.1"/>
    <property type="molecule type" value="Genomic_DNA"/>
</dbReference>
<evidence type="ECO:0000313" key="2">
    <source>
        <dbReference type="Proteomes" id="UP000800040"/>
    </source>
</evidence>
<accession>A0A6A5K628</accession>
<name>A0A6A5K628_9PLEO</name>
<organism evidence="1 2">
    <name type="scientific">Decorospora gaudefroyi</name>
    <dbReference type="NCBI Taxonomy" id="184978"/>
    <lineage>
        <taxon>Eukaryota</taxon>
        <taxon>Fungi</taxon>
        <taxon>Dikarya</taxon>
        <taxon>Ascomycota</taxon>
        <taxon>Pezizomycotina</taxon>
        <taxon>Dothideomycetes</taxon>
        <taxon>Pleosporomycetidae</taxon>
        <taxon>Pleosporales</taxon>
        <taxon>Pleosporineae</taxon>
        <taxon>Pleosporaceae</taxon>
        <taxon>Decorospora</taxon>
    </lineage>
</organism>
<dbReference type="Proteomes" id="UP000800040">
    <property type="component" value="Unassembled WGS sequence"/>
</dbReference>
<keyword evidence="2" id="KW-1185">Reference proteome</keyword>
<reference evidence="1" key="1">
    <citation type="submission" date="2020-01" db="EMBL/GenBank/DDBJ databases">
        <authorList>
            <consortium name="DOE Joint Genome Institute"/>
            <person name="Haridas S."/>
            <person name="Albert R."/>
            <person name="Binder M."/>
            <person name="Bloem J."/>
            <person name="Labutti K."/>
            <person name="Salamov A."/>
            <person name="Andreopoulos B."/>
            <person name="Baker S.E."/>
            <person name="Barry K."/>
            <person name="Bills G."/>
            <person name="Bluhm B.H."/>
            <person name="Cannon C."/>
            <person name="Castanera R."/>
            <person name="Culley D.E."/>
            <person name="Daum C."/>
            <person name="Ezra D."/>
            <person name="Gonzalez J.B."/>
            <person name="Henrissat B."/>
            <person name="Kuo A."/>
            <person name="Liang C."/>
            <person name="Lipzen A."/>
            <person name="Lutzoni F."/>
            <person name="Magnuson J."/>
            <person name="Mondo S."/>
            <person name="Nolan M."/>
            <person name="Ohm R."/>
            <person name="Pangilinan J."/>
            <person name="Park H.-J."/>
            <person name="Ramirez L."/>
            <person name="Alfaro M."/>
            <person name="Sun H."/>
            <person name="Tritt A."/>
            <person name="Yoshinaga Y."/>
            <person name="Zwiers L.-H."/>
            <person name="Turgeon B.G."/>
            <person name="Goodwin S.B."/>
            <person name="Spatafora J.W."/>
            <person name="Crous P.W."/>
            <person name="Grigoriev I.V."/>
        </authorList>
    </citation>
    <scope>NUCLEOTIDE SEQUENCE</scope>
    <source>
        <strain evidence="1">P77</strain>
    </source>
</reference>
<evidence type="ECO:0000313" key="1">
    <source>
        <dbReference type="EMBL" id="KAF1832678.1"/>
    </source>
</evidence>
<dbReference type="OrthoDB" id="3792203at2759"/>